<protein>
    <submittedName>
        <fullName evidence="1">Uncharacterized protein</fullName>
    </submittedName>
</protein>
<evidence type="ECO:0000313" key="1">
    <source>
        <dbReference type="EMBL" id="AYV39107.1"/>
    </source>
</evidence>
<gene>
    <name evidence="1" type="ORF">EFI48_21100</name>
</gene>
<proteinExistence type="predicted"/>
<dbReference type="EMBL" id="CP033604">
    <property type="protein sequence ID" value="AYV39107.1"/>
    <property type="molecule type" value="Genomic_DNA"/>
</dbReference>
<dbReference type="Proteomes" id="UP000267614">
    <property type="component" value="Chromosome"/>
</dbReference>
<sequence length="79" mass="9239">MNDHEKASKETGYSITKSREINLMPDLYQQEKQQEMRQKNKREHVAPQSGIQMLFVVLCSLRSTGTSYASHRLRAIEWV</sequence>
<name>A0AAN1QHB8_AERVE</name>
<reference evidence="1 2" key="1">
    <citation type="submission" date="2018-11" db="EMBL/GenBank/DDBJ databases">
        <title>Complete genome sequence of multidrug-resistant Aeromonas veronii strain MS-18-37.</title>
        <authorList>
            <person name="Abdelhamed H."/>
            <person name="Lawrence M."/>
            <person name="Waldbieser G."/>
        </authorList>
    </citation>
    <scope>NUCLEOTIDE SEQUENCE [LARGE SCALE GENOMIC DNA]</scope>
    <source>
        <strain evidence="1 2">MS-18-37</strain>
    </source>
</reference>
<accession>A0AAN1QHB8</accession>
<evidence type="ECO:0000313" key="2">
    <source>
        <dbReference type="Proteomes" id="UP000267614"/>
    </source>
</evidence>
<organism evidence="1 2">
    <name type="scientific">Aeromonas veronii</name>
    <dbReference type="NCBI Taxonomy" id="654"/>
    <lineage>
        <taxon>Bacteria</taxon>
        <taxon>Pseudomonadati</taxon>
        <taxon>Pseudomonadota</taxon>
        <taxon>Gammaproteobacteria</taxon>
        <taxon>Aeromonadales</taxon>
        <taxon>Aeromonadaceae</taxon>
        <taxon>Aeromonas</taxon>
    </lineage>
</organism>
<dbReference type="RefSeq" id="WP_123174056.1">
    <property type="nucleotide sequence ID" value="NZ_CP033604.1"/>
</dbReference>
<dbReference type="AlphaFoldDB" id="A0AAN1QHB8"/>